<accession>A0A366J281</accession>
<dbReference type="AlphaFoldDB" id="A0A366J281"/>
<feature type="domain" description="Retropepsin-like aspartic endopeptidase" evidence="1">
    <location>
        <begin position="29"/>
        <end position="158"/>
    </location>
</feature>
<evidence type="ECO:0000313" key="2">
    <source>
        <dbReference type="EMBL" id="RBP81161.1"/>
    </source>
</evidence>
<comment type="caution">
    <text evidence="2">The sequence shown here is derived from an EMBL/GenBank/DDBJ whole genome shotgun (WGS) entry which is preliminary data.</text>
</comment>
<proteinExistence type="predicted"/>
<dbReference type="PANTHER" id="PTHR38037:SF1">
    <property type="entry name" value="ATP-DEPENDENT ZINC PROTEASE DOMAIN-CONTAINING PROTEIN-RELATED"/>
    <property type="match status" value="1"/>
</dbReference>
<dbReference type="InterPro" id="IPR021109">
    <property type="entry name" value="Peptidase_aspartic_dom_sf"/>
</dbReference>
<dbReference type="Pfam" id="PF05618">
    <property type="entry name" value="Zn_protease"/>
    <property type="match status" value="1"/>
</dbReference>
<reference evidence="2 3" key="1">
    <citation type="submission" date="2018-06" db="EMBL/GenBank/DDBJ databases">
        <title>Genomic Encyclopedia of Type Strains, Phase III (KMG-III): the genomes of soil and plant-associated and newly described type strains.</title>
        <authorList>
            <person name="Whitman W."/>
        </authorList>
    </citation>
    <scope>NUCLEOTIDE SEQUENCE [LARGE SCALE GENOMIC DNA]</scope>
    <source>
        <strain evidence="2 3">CECT 7377</strain>
    </source>
</reference>
<evidence type="ECO:0000313" key="3">
    <source>
        <dbReference type="Proteomes" id="UP000252792"/>
    </source>
</evidence>
<keyword evidence="3" id="KW-1185">Reference proteome</keyword>
<dbReference type="SUPFAM" id="SSF50630">
    <property type="entry name" value="Acid proteases"/>
    <property type="match status" value="1"/>
</dbReference>
<sequence length="180" mass="20214">MFSLSLTNAAFTLKGVIFFMNQQNEPKMIIGCDEWCAFPSLNIPAIKARVDSGAKTSSMHAINIVRFSRDNEGWVSFEVHPLQKNRNATLHCEAQLVDQRVIKSSSGDKESRPVIRVPLSLGGKIWEVEVTLTNRDSMGYRMLLGREAMNGRVLIDPEGLCLQGDRTTETLKELYPSKQK</sequence>
<dbReference type="PANTHER" id="PTHR38037">
    <property type="entry name" value="ZN_PROTEASE DOMAIN-CONTAINING PROTEIN"/>
    <property type="match status" value="1"/>
</dbReference>
<dbReference type="Gene3D" id="2.40.70.10">
    <property type="entry name" value="Acid Proteases"/>
    <property type="match status" value="1"/>
</dbReference>
<organism evidence="2 3">
    <name type="scientific">Marinomonas rhizomae</name>
    <dbReference type="NCBI Taxonomy" id="491948"/>
    <lineage>
        <taxon>Bacteria</taxon>
        <taxon>Pseudomonadati</taxon>
        <taxon>Pseudomonadota</taxon>
        <taxon>Gammaproteobacteria</taxon>
        <taxon>Oceanospirillales</taxon>
        <taxon>Oceanospirillaceae</taxon>
        <taxon>Marinomonas</taxon>
    </lineage>
</organism>
<gene>
    <name evidence="2" type="ORF">DFP80_110131</name>
</gene>
<protein>
    <recommendedName>
        <fullName evidence="1">Retropepsin-like aspartic endopeptidase domain-containing protein</fullName>
    </recommendedName>
</protein>
<dbReference type="InterPro" id="IPR008503">
    <property type="entry name" value="Asp_endopeptidase"/>
</dbReference>
<dbReference type="EMBL" id="QNSE01000010">
    <property type="protein sequence ID" value="RBP81161.1"/>
    <property type="molecule type" value="Genomic_DNA"/>
</dbReference>
<name>A0A366J281_9GAMM</name>
<dbReference type="Proteomes" id="UP000252792">
    <property type="component" value="Unassembled WGS sequence"/>
</dbReference>
<evidence type="ECO:0000259" key="1">
    <source>
        <dbReference type="Pfam" id="PF05618"/>
    </source>
</evidence>